<organism evidence="1 2">
    <name type="scientific">Blastomyces gilchristii (strain SLH14081)</name>
    <name type="common">Blastomyces dermatitidis</name>
    <dbReference type="NCBI Taxonomy" id="559298"/>
    <lineage>
        <taxon>Eukaryota</taxon>
        <taxon>Fungi</taxon>
        <taxon>Dikarya</taxon>
        <taxon>Ascomycota</taxon>
        <taxon>Pezizomycotina</taxon>
        <taxon>Eurotiomycetes</taxon>
        <taxon>Eurotiomycetidae</taxon>
        <taxon>Onygenales</taxon>
        <taxon>Ajellomycetaceae</taxon>
        <taxon>Blastomyces</taxon>
    </lineage>
</organism>
<dbReference type="RefSeq" id="XP_002624445.2">
    <property type="nucleotide sequence ID" value="XM_002624399.2"/>
</dbReference>
<reference evidence="2" key="1">
    <citation type="journal article" date="2015" name="PLoS Genet.">
        <title>The dynamic genome and transcriptome of the human fungal pathogen Blastomyces and close relative Emmonsia.</title>
        <authorList>
            <person name="Munoz J.F."/>
            <person name="Gauthier G.M."/>
            <person name="Desjardins C.A."/>
            <person name="Gallo J.E."/>
            <person name="Holder J."/>
            <person name="Sullivan T.D."/>
            <person name="Marty A.J."/>
            <person name="Carmen J.C."/>
            <person name="Chen Z."/>
            <person name="Ding L."/>
            <person name="Gujja S."/>
            <person name="Magrini V."/>
            <person name="Misas E."/>
            <person name="Mitreva M."/>
            <person name="Priest M."/>
            <person name="Saif S."/>
            <person name="Whiston E.A."/>
            <person name="Young S."/>
            <person name="Zeng Q."/>
            <person name="Goldman W.E."/>
            <person name="Mardis E.R."/>
            <person name="Taylor J.W."/>
            <person name="McEwen J.G."/>
            <person name="Clay O.K."/>
            <person name="Klein B.S."/>
            <person name="Cuomo C.A."/>
        </authorList>
    </citation>
    <scope>NUCLEOTIDE SEQUENCE [LARGE SCALE GENOMIC DNA]</scope>
    <source>
        <strain evidence="2">SLH14081</strain>
    </source>
</reference>
<dbReference type="VEuPathDB" id="FungiDB:BDBG_05214"/>
<dbReference type="Proteomes" id="UP000002038">
    <property type="component" value="Unassembled WGS sequence"/>
</dbReference>
<dbReference type="KEGG" id="bgh:BDBG_05214"/>
<keyword evidence="2" id="KW-1185">Reference proteome</keyword>
<dbReference type="AlphaFoldDB" id="A0A179UQE7"/>
<sequence length="115" mass="12489">MMDDQVINVAAAATKFRISILRQSLHEMCGVVRPKLDPYSEFQMHSYIKGTVGANQGTGLPGNTATGGIPSRVIQASFDFTTHRKAASKSTQSISEVDCKFFGCMSGAMRASRRK</sequence>
<protein>
    <submittedName>
        <fullName evidence="1">Uncharacterized protein</fullName>
    </submittedName>
</protein>
<proteinExistence type="predicted"/>
<dbReference type="EMBL" id="GG657457">
    <property type="protein sequence ID" value="OAT09429.1"/>
    <property type="molecule type" value="Genomic_DNA"/>
</dbReference>
<dbReference type="GeneID" id="8504166"/>
<name>A0A179UQE7_BLAGS</name>
<evidence type="ECO:0000313" key="1">
    <source>
        <dbReference type="EMBL" id="OAT09429.1"/>
    </source>
</evidence>
<accession>A0A179UQE7</accession>
<evidence type="ECO:0000313" key="2">
    <source>
        <dbReference type="Proteomes" id="UP000002038"/>
    </source>
</evidence>
<gene>
    <name evidence="1" type="ORF">BDBG_05214</name>
</gene>